<keyword evidence="6 7" id="KW-0961">Cell wall biogenesis/degradation</keyword>
<evidence type="ECO:0000256" key="5">
    <source>
        <dbReference type="ARBA" id="ARBA00022984"/>
    </source>
</evidence>
<sequence length="361" mass="38038">MAAGRFEFFRTGGPLRVLALLVTLAAAGALAQDTPRGPLELKPGEFLWHPEIAPSGPVVLVVSLDEQRAYVYRNGIAIGVSTISSGKPGKDTPTGVFTILQKNKDHKSNLYNNAPMPYMQRLTWDGIALHGGALPGYPASHGCVRLPHPFAQKLFGITRNGDTVVVSDARAAPTTLVYPAVLAPVSATGLPLSAPEAGGEGYRWDDTVAPAGQVGIVVSLADKRIYVLRSGVPIGEAPLELLSPELAFHGTTLFVMGEGAGADASVLDPSRPGHRWTAYPILQDTRPGAPGADVPAGALPLDLLARPSLPVRLPPDFGRRLYDVLVPGTTLLITDLPAMRPLDAEQQSQPVLESDAEGPDS</sequence>
<feature type="active site" description="Nucleophile" evidence="7">
    <location>
        <position position="143"/>
    </location>
</feature>
<evidence type="ECO:0000256" key="2">
    <source>
        <dbReference type="ARBA" id="ARBA00005992"/>
    </source>
</evidence>
<feature type="chain" id="PRO_5045198753" description="L,D-TPase catalytic domain-containing protein" evidence="8">
    <location>
        <begin position="32"/>
        <end position="361"/>
    </location>
</feature>
<reference evidence="10 11" key="1">
    <citation type="submission" date="2017-10" db="EMBL/GenBank/DDBJ databases">
        <title>Whole genome sequencing of members of genus Pseudoxanthomonas.</title>
        <authorList>
            <person name="Kumar S."/>
            <person name="Bansal K."/>
            <person name="Kaur A."/>
            <person name="Patil P."/>
            <person name="Sharma S."/>
            <person name="Patil P.B."/>
        </authorList>
    </citation>
    <scope>NUCLEOTIDE SEQUENCE [LARGE SCALE GENOMIC DNA]</scope>
    <source>
        <strain evidence="10 11">DSM 17801</strain>
    </source>
</reference>
<dbReference type="InterPro" id="IPR050979">
    <property type="entry name" value="LD-transpeptidase"/>
</dbReference>
<feature type="active site" description="Proton donor/acceptor" evidence="7">
    <location>
        <position position="130"/>
    </location>
</feature>
<proteinExistence type="inferred from homology"/>
<comment type="pathway">
    <text evidence="1 7">Cell wall biogenesis; peptidoglycan biosynthesis.</text>
</comment>
<dbReference type="Gene3D" id="2.40.440.10">
    <property type="entry name" value="L,D-transpeptidase catalytic domain-like"/>
    <property type="match status" value="1"/>
</dbReference>
<dbReference type="EMBL" id="PDWN01000012">
    <property type="protein sequence ID" value="KAF1693202.1"/>
    <property type="molecule type" value="Genomic_DNA"/>
</dbReference>
<evidence type="ECO:0000256" key="1">
    <source>
        <dbReference type="ARBA" id="ARBA00004752"/>
    </source>
</evidence>
<dbReference type="CDD" id="cd16913">
    <property type="entry name" value="YkuD_like"/>
    <property type="match status" value="1"/>
</dbReference>
<evidence type="ECO:0000313" key="10">
    <source>
        <dbReference type="EMBL" id="KAF1693202.1"/>
    </source>
</evidence>
<dbReference type="Pfam" id="PF03734">
    <property type="entry name" value="YkuD"/>
    <property type="match status" value="1"/>
</dbReference>
<dbReference type="InterPro" id="IPR038063">
    <property type="entry name" value="Transpep_catalytic_dom"/>
</dbReference>
<evidence type="ECO:0000313" key="11">
    <source>
        <dbReference type="Proteomes" id="UP000788419"/>
    </source>
</evidence>
<evidence type="ECO:0000259" key="9">
    <source>
        <dbReference type="PROSITE" id="PS52029"/>
    </source>
</evidence>
<evidence type="ECO:0000256" key="6">
    <source>
        <dbReference type="ARBA" id="ARBA00023316"/>
    </source>
</evidence>
<dbReference type="PROSITE" id="PS52029">
    <property type="entry name" value="LD_TPASE"/>
    <property type="match status" value="1"/>
</dbReference>
<name>A0ABQ6Z4V5_9GAMM</name>
<evidence type="ECO:0000256" key="3">
    <source>
        <dbReference type="ARBA" id="ARBA00022679"/>
    </source>
</evidence>
<protein>
    <recommendedName>
        <fullName evidence="9">L,D-TPase catalytic domain-containing protein</fullName>
    </recommendedName>
</protein>
<dbReference type="PANTHER" id="PTHR30582">
    <property type="entry name" value="L,D-TRANSPEPTIDASE"/>
    <property type="match status" value="1"/>
</dbReference>
<dbReference type="NCBIfam" id="NF004785">
    <property type="entry name" value="PRK06132.1-2"/>
    <property type="match status" value="1"/>
</dbReference>
<keyword evidence="8" id="KW-0732">Signal</keyword>
<keyword evidence="5 7" id="KW-0573">Peptidoglycan synthesis</keyword>
<feature type="signal peptide" evidence="8">
    <location>
        <begin position="1"/>
        <end position="31"/>
    </location>
</feature>
<keyword evidence="11" id="KW-1185">Reference proteome</keyword>
<dbReference type="PIRSF" id="PIRSF029342">
    <property type="entry name" value="UCP029342_ErfK/YbiS/YcfS/YnhG"/>
    <property type="match status" value="1"/>
</dbReference>
<accession>A0ABQ6Z4V5</accession>
<feature type="domain" description="L,D-TPase catalytic" evidence="9">
    <location>
        <begin position="58"/>
        <end position="167"/>
    </location>
</feature>
<evidence type="ECO:0000256" key="8">
    <source>
        <dbReference type="SAM" id="SignalP"/>
    </source>
</evidence>
<organism evidence="10 11">
    <name type="scientific">Pseudoxanthomonas daejeonensis</name>
    <dbReference type="NCBI Taxonomy" id="266062"/>
    <lineage>
        <taxon>Bacteria</taxon>
        <taxon>Pseudomonadati</taxon>
        <taxon>Pseudomonadota</taxon>
        <taxon>Gammaproteobacteria</taxon>
        <taxon>Lysobacterales</taxon>
        <taxon>Lysobacteraceae</taxon>
        <taxon>Pseudoxanthomonas</taxon>
    </lineage>
</organism>
<evidence type="ECO:0000256" key="7">
    <source>
        <dbReference type="PROSITE-ProRule" id="PRU01373"/>
    </source>
</evidence>
<dbReference type="InterPro" id="IPR016915">
    <property type="entry name" value="UCP029342"/>
</dbReference>
<comment type="caution">
    <text evidence="10">The sequence shown here is derived from an EMBL/GenBank/DDBJ whole genome shotgun (WGS) entry which is preliminary data.</text>
</comment>
<keyword evidence="3" id="KW-0808">Transferase</keyword>
<keyword evidence="4 7" id="KW-0133">Cell shape</keyword>
<evidence type="ECO:0000256" key="4">
    <source>
        <dbReference type="ARBA" id="ARBA00022960"/>
    </source>
</evidence>
<comment type="similarity">
    <text evidence="2">Belongs to the YkuD family.</text>
</comment>
<gene>
    <name evidence="10" type="ORF">CSC65_12195</name>
</gene>
<dbReference type="Proteomes" id="UP000788419">
    <property type="component" value="Unassembled WGS sequence"/>
</dbReference>
<dbReference type="InterPro" id="IPR005490">
    <property type="entry name" value="LD_TPept_cat_dom"/>
</dbReference>
<dbReference type="RefSeq" id="WP_162410877.1">
    <property type="nucleotide sequence ID" value="NZ_PDWN01000012.1"/>
</dbReference>
<dbReference type="PANTHER" id="PTHR30582:SF2">
    <property type="entry name" value="L,D-TRANSPEPTIDASE YCIB-RELATED"/>
    <property type="match status" value="1"/>
</dbReference>
<dbReference type="SUPFAM" id="SSF141523">
    <property type="entry name" value="L,D-transpeptidase catalytic domain-like"/>
    <property type="match status" value="1"/>
</dbReference>